<sequence>MRKTTLSILAACLLLVGCSNETEEPLKDRVIEAMENKEYEKALTLIEENPDGSPDDEDTKTLYAQLQEFKEVKDARDNADWDGVLEKAHPMLENPSLESSLKAELEKMIVEAEVEINNSIKENNEQNSANSKEKYLAKIAEVENGIKELDPVFENGTQIELTEAQVEVFERWDNLMNEIYKELETQQLSPNDMNKLREEQKNWLTHRDEKAAEAASKFEGGSMKNLEYASVQAQLTKERSYELVEKYMK</sequence>
<proteinExistence type="predicted"/>
<gene>
    <name evidence="3" type="ORF">H9632_08905</name>
</gene>
<evidence type="ECO:0000259" key="2">
    <source>
        <dbReference type="Pfam" id="PF07007"/>
    </source>
</evidence>
<dbReference type="RefSeq" id="WP_191703758.1">
    <property type="nucleotide sequence ID" value="NZ_JACSPW010000007.1"/>
</dbReference>
<dbReference type="PROSITE" id="PS51257">
    <property type="entry name" value="PROKAR_LIPOPROTEIN"/>
    <property type="match status" value="1"/>
</dbReference>
<reference evidence="3 4" key="1">
    <citation type="submission" date="2020-08" db="EMBL/GenBank/DDBJ databases">
        <title>A Genomic Blueprint of the Chicken Gut Microbiome.</title>
        <authorList>
            <person name="Gilroy R."/>
            <person name="Ravi A."/>
            <person name="Getino M."/>
            <person name="Pursley I."/>
            <person name="Horton D.L."/>
            <person name="Alikhan N.-F."/>
            <person name="Baker D."/>
            <person name="Gharbi K."/>
            <person name="Hall N."/>
            <person name="Watson M."/>
            <person name="Adriaenssens E.M."/>
            <person name="Foster-Nyarko E."/>
            <person name="Jarju S."/>
            <person name="Secka A."/>
            <person name="Antonio M."/>
            <person name="Oren A."/>
            <person name="Chaudhuri R."/>
            <person name="La Ragione R.M."/>
            <person name="Hildebrand F."/>
            <person name="Pallen M.J."/>
        </authorList>
    </citation>
    <scope>NUCLEOTIDE SEQUENCE [LARGE SCALE GENOMIC DNA]</scope>
    <source>
        <strain evidence="3 4">Sa1YVA6</strain>
    </source>
</reference>
<feature type="domain" description="Lysozyme inhibitor LprI-like N-terminal" evidence="2">
    <location>
        <begin position="156"/>
        <end position="243"/>
    </location>
</feature>
<dbReference type="PANTHER" id="PTHR39176">
    <property type="entry name" value="PERIPLASMIC PROTEIN-RELATED"/>
    <property type="match status" value="1"/>
</dbReference>
<evidence type="ECO:0000313" key="4">
    <source>
        <dbReference type="Proteomes" id="UP000600565"/>
    </source>
</evidence>
<organism evidence="3 4">
    <name type="scientific">Solibacillus merdavium</name>
    <dbReference type="NCBI Taxonomy" id="2762218"/>
    <lineage>
        <taxon>Bacteria</taxon>
        <taxon>Bacillati</taxon>
        <taxon>Bacillota</taxon>
        <taxon>Bacilli</taxon>
        <taxon>Bacillales</taxon>
        <taxon>Caryophanaceae</taxon>
        <taxon>Solibacillus</taxon>
    </lineage>
</organism>
<dbReference type="PANTHER" id="PTHR39176:SF1">
    <property type="entry name" value="PERIPLASMIC PROTEIN"/>
    <property type="match status" value="1"/>
</dbReference>
<dbReference type="InterPro" id="IPR009739">
    <property type="entry name" value="LprI-like_N"/>
</dbReference>
<comment type="caution">
    <text evidence="3">The sequence shown here is derived from an EMBL/GenBank/DDBJ whole genome shotgun (WGS) entry which is preliminary data.</text>
</comment>
<dbReference type="EMBL" id="JACSPW010000007">
    <property type="protein sequence ID" value="MBD8033185.1"/>
    <property type="molecule type" value="Genomic_DNA"/>
</dbReference>
<dbReference type="Pfam" id="PF07007">
    <property type="entry name" value="LprI"/>
    <property type="match status" value="1"/>
</dbReference>
<evidence type="ECO:0000256" key="1">
    <source>
        <dbReference type="SAM" id="Coils"/>
    </source>
</evidence>
<feature type="coiled-coil region" evidence="1">
    <location>
        <begin position="102"/>
        <end position="129"/>
    </location>
</feature>
<keyword evidence="1" id="KW-0175">Coiled coil</keyword>
<name>A0ABR8XMM0_9BACL</name>
<dbReference type="Gene3D" id="1.20.1270.180">
    <property type="match status" value="1"/>
</dbReference>
<protein>
    <submittedName>
        <fullName evidence="3">DUF1311 domain-containing protein</fullName>
    </submittedName>
</protein>
<keyword evidence="4" id="KW-1185">Reference proteome</keyword>
<evidence type="ECO:0000313" key="3">
    <source>
        <dbReference type="EMBL" id="MBD8033185.1"/>
    </source>
</evidence>
<accession>A0ABR8XMM0</accession>
<dbReference type="Proteomes" id="UP000600565">
    <property type="component" value="Unassembled WGS sequence"/>
</dbReference>